<protein>
    <submittedName>
        <fullName evidence="2">Uncharacterized protein</fullName>
    </submittedName>
</protein>
<reference evidence="2" key="1">
    <citation type="submission" date="2020-06" db="EMBL/GenBank/DDBJ databases">
        <authorList>
            <person name="Onetto C."/>
        </authorList>
    </citation>
    <scope>NUCLEOTIDE SEQUENCE</scope>
</reference>
<evidence type="ECO:0000313" key="3">
    <source>
        <dbReference type="Proteomes" id="UP000714618"/>
    </source>
</evidence>
<dbReference type="OrthoDB" id="2537141at2759"/>
<feature type="compositionally biased region" description="Polar residues" evidence="1">
    <location>
        <begin position="68"/>
        <end position="77"/>
    </location>
</feature>
<accession>A0A9N8JU97</accession>
<sequence>MPSIVRKEISRYFVADGIRPGDDNAGQRRHTPPLDTSRVARDVQTASPVVSDLLQKPFLGFGSRGSHPPTTSYYSWSESGKASSARVAHFAQDIEPLAAGQLQSDRVQQQMESIPLEQNTAQRLAAERVARVQHSKSHDPILEPVQEISQTTRLPVKPQTNQEVEIETTPVPISDKHETSVPAATRLVDQSEREWHGPNRTLPADAAMPTIPNDNVPCRNRSRQPELAVNSTVKQYSEPWEELLQNCELATRPSVPTYYDEDLPRYNSPVVRGQRLPDVYNHANLPLWRADVDQFPEYDFPDNTAFMSEHVHWPQPEVIEYQDDNVSFLGETIDEVSESLDSQDEYELATEDAVEWDADDAGQYDEVQDYQIRNDEAVDNFAMFWQPNKLY</sequence>
<proteinExistence type="predicted"/>
<name>A0A9N8JU97_9PEZI</name>
<evidence type="ECO:0000313" key="2">
    <source>
        <dbReference type="EMBL" id="CAD0091471.1"/>
    </source>
</evidence>
<comment type="caution">
    <text evidence="2">The sequence shown here is derived from an EMBL/GenBank/DDBJ whole genome shotgun (WGS) entry which is preliminary data.</text>
</comment>
<gene>
    <name evidence="2" type="ORF">AWRI4233_LOCUS3327</name>
</gene>
<dbReference type="EMBL" id="CAIJEO010000004">
    <property type="protein sequence ID" value="CAD0091471.1"/>
    <property type="molecule type" value="Genomic_DNA"/>
</dbReference>
<dbReference type="AlphaFoldDB" id="A0A9N8JU97"/>
<dbReference type="Proteomes" id="UP000714618">
    <property type="component" value="Unassembled WGS sequence"/>
</dbReference>
<feature type="region of interest" description="Disordered" evidence="1">
    <location>
        <begin position="58"/>
        <end position="77"/>
    </location>
</feature>
<evidence type="ECO:0000256" key="1">
    <source>
        <dbReference type="SAM" id="MobiDB-lite"/>
    </source>
</evidence>
<organism evidence="2 3">
    <name type="scientific">Aureobasidium mustum</name>
    <dbReference type="NCBI Taxonomy" id="2773714"/>
    <lineage>
        <taxon>Eukaryota</taxon>
        <taxon>Fungi</taxon>
        <taxon>Dikarya</taxon>
        <taxon>Ascomycota</taxon>
        <taxon>Pezizomycotina</taxon>
        <taxon>Dothideomycetes</taxon>
        <taxon>Dothideomycetidae</taxon>
        <taxon>Dothideales</taxon>
        <taxon>Saccotheciaceae</taxon>
        <taxon>Aureobasidium</taxon>
    </lineage>
</organism>
<feature type="region of interest" description="Disordered" evidence="1">
    <location>
        <begin position="16"/>
        <end position="35"/>
    </location>
</feature>
<keyword evidence="3" id="KW-1185">Reference proteome</keyword>